<evidence type="ECO:0000313" key="3">
    <source>
        <dbReference type="Ensembl" id="ENSBGRP00000008355.1"/>
    </source>
</evidence>
<keyword evidence="4" id="KW-1185">Reference proteome</keyword>
<reference evidence="3" key="1">
    <citation type="submission" date="2019-05" db="EMBL/GenBank/DDBJ databases">
        <authorList>
            <person name="Zhang S."/>
            <person name="Liu J."/>
        </authorList>
    </citation>
    <scope>NUCLEOTIDE SEQUENCE [LARGE SCALE GENOMIC DNA]</scope>
</reference>
<dbReference type="InterPro" id="IPR002352">
    <property type="entry name" value="Eosinophil_major_basic"/>
</dbReference>
<evidence type="ECO:0000256" key="2">
    <source>
        <dbReference type="SAM" id="SignalP"/>
    </source>
</evidence>
<dbReference type="InterPro" id="IPR016187">
    <property type="entry name" value="CTDL_fold"/>
</dbReference>
<proteinExistence type="predicted"/>
<dbReference type="PRINTS" id="PR00770">
    <property type="entry name" value="EMAJORBASICP"/>
</dbReference>
<organism evidence="3 4">
    <name type="scientific">Bos mutus grunniens</name>
    <name type="common">Wild yak</name>
    <name type="synonym">Bos grunniens</name>
    <dbReference type="NCBI Taxonomy" id="30521"/>
    <lineage>
        <taxon>Eukaryota</taxon>
        <taxon>Metazoa</taxon>
        <taxon>Chordata</taxon>
        <taxon>Craniata</taxon>
        <taxon>Vertebrata</taxon>
        <taxon>Euteleostomi</taxon>
        <taxon>Mammalia</taxon>
        <taxon>Eutheria</taxon>
        <taxon>Laurasiatheria</taxon>
        <taxon>Artiodactyla</taxon>
        <taxon>Ruminantia</taxon>
        <taxon>Pecora</taxon>
        <taxon>Bovidae</taxon>
        <taxon>Bovinae</taxon>
        <taxon>Bos</taxon>
    </lineage>
</organism>
<sequence length="290" mass="31337">MKGCLLLLLLLLGTVSALYLEKDVPHLGDLETQADLSQDSEGSGGQEGELALSGEVLESGREEAEDTHDDEGASDPDDLDEDVQCPKEEETVQLPGSPECKSCRYRLVGTPKKFKKAQRVCRKCYRGNLASIHNFNVNLIIHRLSTTTNYGQVWIGGFIRGRLRCRRFSGLMGVTGILHSGLQDNLGLGEAVVWPCAPEGVTGDELHAKGGCPSSAPTKLEVGDPAPHPLACPLHPRPSCPKASPVHKATFSQHLLTVVSLLRTLEESSGWRILEALVLALRAGQGDFEK</sequence>
<feature type="signal peptide" evidence="2">
    <location>
        <begin position="1"/>
        <end position="17"/>
    </location>
</feature>
<dbReference type="GeneTree" id="ENSGT00440000039859"/>
<dbReference type="SUPFAM" id="SSF56436">
    <property type="entry name" value="C-type lectin-like"/>
    <property type="match status" value="1"/>
</dbReference>
<dbReference type="InterPro" id="IPR016186">
    <property type="entry name" value="C-type_lectin-like/link_sf"/>
</dbReference>
<evidence type="ECO:0000256" key="1">
    <source>
        <dbReference type="SAM" id="MobiDB-lite"/>
    </source>
</evidence>
<feature type="compositionally biased region" description="Acidic residues" evidence="1">
    <location>
        <begin position="63"/>
        <end position="83"/>
    </location>
</feature>
<dbReference type="Proteomes" id="UP000694520">
    <property type="component" value="Chromosome 13"/>
</dbReference>
<evidence type="ECO:0008006" key="5">
    <source>
        <dbReference type="Google" id="ProtNLM"/>
    </source>
</evidence>
<accession>A0A8B9WJM2</accession>
<name>A0A8B9WJM2_BOSMU</name>
<feature type="chain" id="PRO_5034336013" description="Proteoglycan 3" evidence="2">
    <location>
        <begin position="18"/>
        <end position="290"/>
    </location>
</feature>
<dbReference type="Ensembl" id="ENSBGRT00000009613.1">
    <property type="protein sequence ID" value="ENSBGRP00000008355.1"/>
    <property type="gene ID" value="ENSBGRG00000005158.1"/>
</dbReference>
<protein>
    <recommendedName>
        <fullName evidence="5">Proteoglycan 3</fullName>
    </recommendedName>
</protein>
<reference evidence="3" key="2">
    <citation type="submission" date="2025-08" db="UniProtKB">
        <authorList>
            <consortium name="Ensembl"/>
        </authorList>
    </citation>
    <scope>IDENTIFICATION</scope>
</reference>
<keyword evidence="2" id="KW-0732">Signal</keyword>
<dbReference type="AlphaFoldDB" id="A0A8B9WJM2"/>
<evidence type="ECO:0000313" key="4">
    <source>
        <dbReference type="Proteomes" id="UP000694520"/>
    </source>
</evidence>
<dbReference type="Gene3D" id="3.10.100.10">
    <property type="entry name" value="Mannose-Binding Protein A, subunit A"/>
    <property type="match status" value="1"/>
</dbReference>
<feature type="region of interest" description="Disordered" evidence="1">
    <location>
        <begin position="35"/>
        <end position="95"/>
    </location>
</feature>
<reference evidence="3" key="3">
    <citation type="submission" date="2025-09" db="UniProtKB">
        <authorList>
            <consortium name="Ensembl"/>
        </authorList>
    </citation>
    <scope>IDENTIFICATION</scope>
</reference>
<dbReference type="GO" id="GO:0006955">
    <property type="term" value="P:immune response"/>
    <property type="evidence" value="ECO:0007669"/>
    <property type="project" value="InterPro"/>
</dbReference>